<dbReference type="InterPro" id="IPR019619">
    <property type="entry name" value="DUF2490"/>
</dbReference>
<reference evidence="1 2" key="1">
    <citation type="submission" date="2020-08" db="EMBL/GenBank/DDBJ databases">
        <title>Edaphobacter telluris sp. nov. and Acidobacterium dinghuensis sp. nov., two acidobacteria isolated from forest soil.</title>
        <authorList>
            <person name="Fu J."/>
            <person name="Qiu L."/>
        </authorList>
    </citation>
    <scope>NUCLEOTIDE SEQUENCE [LARGE SCALE GENOMIC DNA]</scope>
    <source>
        <strain evidence="1">4Y35</strain>
    </source>
</reference>
<protein>
    <submittedName>
        <fullName evidence="1">DUF2490 domain-containing protein</fullName>
    </submittedName>
</protein>
<name>A0A7G8BL32_9BACT</name>
<organism evidence="1 2">
    <name type="scientific">Alloacidobacterium dinghuense</name>
    <dbReference type="NCBI Taxonomy" id="2763107"/>
    <lineage>
        <taxon>Bacteria</taxon>
        <taxon>Pseudomonadati</taxon>
        <taxon>Acidobacteriota</taxon>
        <taxon>Terriglobia</taxon>
        <taxon>Terriglobales</taxon>
        <taxon>Acidobacteriaceae</taxon>
        <taxon>Alloacidobacterium</taxon>
    </lineage>
</organism>
<dbReference type="RefSeq" id="WP_186744541.1">
    <property type="nucleotide sequence ID" value="NZ_CP060394.1"/>
</dbReference>
<dbReference type="Proteomes" id="UP000515312">
    <property type="component" value="Chromosome"/>
</dbReference>
<dbReference type="AlphaFoldDB" id="A0A7G8BL32"/>
<evidence type="ECO:0000313" key="1">
    <source>
        <dbReference type="EMBL" id="QNI33252.1"/>
    </source>
</evidence>
<sequence length="265" mass="30610">MRLRVHLNGRWARAPQSDDDVSSFHRTANHRTVLILLLLCCCIVFPVRAQQQQPEDPEDEHQIGLWLDQGISFDLSKTKSLESEFHERFDDGASNLFEYFGQAGLAFRPRPWLMLLPSYRYARYPSNPTSSYENRLLLNLTLLRTTGRWRPNFRMLTEGRFPENRIASARLRFRPGIDYVLPLRVTRPPVLVVNDEIFVVPGTNSFSSGSAFTQNRFQTGIRLPITGYLSTRLYYMLQSVNLPVGWKNASIFGVSVAWKARNKNK</sequence>
<dbReference type="Pfam" id="PF10677">
    <property type="entry name" value="DUF2490"/>
    <property type="match status" value="1"/>
</dbReference>
<accession>A0A7G8BL32</accession>
<keyword evidence="2" id="KW-1185">Reference proteome</keyword>
<gene>
    <name evidence="1" type="ORF">H7849_04615</name>
</gene>
<proteinExistence type="predicted"/>
<dbReference type="EMBL" id="CP060394">
    <property type="protein sequence ID" value="QNI33252.1"/>
    <property type="molecule type" value="Genomic_DNA"/>
</dbReference>
<dbReference type="KEGG" id="adin:H7849_04615"/>
<evidence type="ECO:0000313" key="2">
    <source>
        <dbReference type="Proteomes" id="UP000515312"/>
    </source>
</evidence>